<gene>
    <name evidence="1" type="primary">PLESTB000901</name>
    <name evidence="1" type="ORF">PLESTB_000445800</name>
</gene>
<protein>
    <submittedName>
        <fullName evidence="1">Uncharacterized protein</fullName>
    </submittedName>
</protein>
<organism evidence="1 2">
    <name type="scientific">Pleodorina starrii</name>
    <dbReference type="NCBI Taxonomy" id="330485"/>
    <lineage>
        <taxon>Eukaryota</taxon>
        <taxon>Viridiplantae</taxon>
        <taxon>Chlorophyta</taxon>
        <taxon>core chlorophytes</taxon>
        <taxon>Chlorophyceae</taxon>
        <taxon>CS clade</taxon>
        <taxon>Chlamydomonadales</taxon>
        <taxon>Volvocaceae</taxon>
        <taxon>Pleodorina</taxon>
    </lineage>
</organism>
<dbReference type="Proteomes" id="UP001165080">
    <property type="component" value="Unassembled WGS sequence"/>
</dbReference>
<dbReference type="AlphaFoldDB" id="A0A9W6F091"/>
<keyword evidence="2" id="KW-1185">Reference proteome</keyword>
<proteinExistence type="predicted"/>
<evidence type="ECO:0000313" key="2">
    <source>
        <dbReference type="Proteomes" id="UP001165080"/>
    </source>
</evidence>
<comment type="caution">
    <text evidence="1">The sequence shown here is derived from an EMBL/GenBank/DDBJ whole genome shotgun (WGS) entry which is preliminary data.</text>
</comment>
<dbReference type="EMBL" id="BRXU01000004">
    <property type="protein sequence ID" value="GLC50911.1"/>
    <property type="molecule type" value="Genomic_DNA"/>
</dbReference>
<name>A0A9W6F091_9CHLO</name>
<evidence type="ECO:0000313" key="1">
    <source>
        <dbReference type="EMBL" id="GLC50911.1"/>
    </source>
</evidence>
<sequence length="138" mass="14870">MQRRDSHTALGGFVSTSGASTSLDRCVYTAETHKGTVHNGRARAASAVRSTCWTRGACARRTRMADIHAARLHHEGKSWPLGMLLPVHKTQFLSDVTFRCYTCASPKLLLWSCKRTARPADTADALGGCRGAAGRGSP</sequence>
<accession>A0A9W6F091</accession>
<reference evidence="1 2" key="1">
    <citation type="journal article" date="2023" name="Commun. Biol.">
        <title>Reorganization of the ancestral sex-determining regions during the evolution of trioecy in Pleodorina starrii.</title>
        <authorList>
            <person name="Takahashi K."/>
            <person name="Suzuki S."/>
            <person name="Kawai-Toyooka H."/>
            <person name="Yamamoto K."/>
            <person name="Hamaji T."/>
            <person name="Ootsuki R."/>
            <person name="Yamaguchi H."/>
            <person name="Kawachi M."/>
            <person name="Higashiyama T."/>
            <person name="Nozaki H."/>
        </authorList>
    </citation>
    <scope>NUCLEOTIDE SEQUENCE [LARGE SCALE GENOMIC DNA]</scope>
    <source>
        <strain evidence="1 2">NIES-4479</strain>
    </source>
</reference>